<dbReference type="AlphaFoldDB" id="A0AAE0K828"/>
<accession>A0AAE0K828</accession>
<feature type="region of interest" description="Disordered" evidence="1">
    <location>
        <begin position="193"/>
        <end position="214"/>
    </location>
</feature>
<name>A0AAE0K828_9PEZI</name>
<keyword evidence="2" id="KW-0812">Transmembrane</keyword>
<evidence type="ECO:0000313" key="4">
    <source>
        <dbReference type="Proteomes" id="UP001287356"/>
    </source>
</evidence>
<reference evidence="3" key="1">
    <citation type="journal article" date="2023" name="Mol. Phylogenet. Evol.">
        <title>Genome-scale phylogeny and comparative genomics of the fungal order Sordariales.</title>
        <authorList>
            <person name="Hensen N."/>
            <person name="Bonometti L."/>
            <person name="Westerberg I."/>
            <person name="Brannstrom I.O."/>
            <person name="Guillou S."/>
            <person name="Cros-Aarteil S."/>
            <person name="Calhoun S."/>
            <person name="Haridas S."/>
            <person name="Kuo A."/>
            <person name="Mondo S."/>
            <person name="Pangilinan J."/>
            <person name="Riley R."/>
            <person name="LaButti K."/>
            <person name="Andreopoulos B."/>
            <person name="Lipzen A."/>
            <person name="Chen C."/>
            <person name="Yan M."/>
            <person name="Daum C."/>
            <person name="Ng V."/>
            <person name="Clum A."/>
            <person name="Steindorff A."/>
            <person name="Ohm R.A."/>
            <person name="Martin F."/>
            <person name="Silar P."/>
            <person name="Natvig D.O."/>
            <person name="Lalanne C."/>
            <person name="Gautier V."/>
            <person name="Ament-Velasquez S.L."/>
            <person name="Kruys A."/>
            <person name="Hutchinson M.I."/>
            <person name="Powell A.J."/>
            <person name="Barry K."/>
            <person name="Miller A.N."/>
            <person name="Grigoriev I.V."/>
            <person name="Debuchy R."/>
            <person name="Gladieux P."/>
            <person name="Hiltunen Thoren M."/>
            <person name="Johannesson H."/>
        </authorList>
    </citation>
    <scope>NUCLEOTIDE SEQUENCE</scope>
    <source>
        <strain evidence="3">CBS 958.72</strain>
    </source>
</reference>
<gene>
    <name evidence="3" type="ORF">B0T24DRAFT_680227</name>
</gene>
<feature type="transmembrane region" description="Helical" evidence="2">
    <location>
        <begin position="159"/>
        <end position="182"/>
    </location>
</feature>
<comment type="caution">
    <text evidence="3">The sequence shown here is derived from an EMBL/GenBank/DDBJ whole genome shotgun (WGS) entry which is preliminary data.</text>
</comment>
<sequence length="336" mass="36979">MGGGSAAEEVWRRRPLVGRPLLGSLVRRPSSRQSVQWHALVCPPTSRPHLFPLSTAAASSHMEAWKSGDPDLKNHPVAALSAAALRWGLDRFPLNLVAPDYDTNGWSNSTSIYYPCEYNSDQLCTTSSSLAYNITTSTYAFVTIDSAGRSSTGPADSSIVGLAHGITCLALIVVTAWLAMCIESMGLFRRRPKPDAAPAPEVRHPTPPAPHGDRVDAELARHYFPPIRRAGRAVELNGLLYTDRAGEVARAAALLRAVFVLDIDVWNNAAAVQRADLRKRDEDMAESNALFAELRRTVQDWADRAHELRWTDEERAQVEQIRDVVLSFPAERHVLG</sequence>
<reference evidence="3" key="2">
    <citation type="submission" date="2023-06" db="EMBL/GenBank/DDBJ databases">
        <authorList>
            <consortium name="Lawrence Berkeley National Laboratory"/>
            <person name="Haridas S."/>
            <person name="Hensen N."/>
            <person name="Bonometti L."/>
            <person name="Westerberg I."/>
            <person name="Brannstrom I.O."/>
            <person name="Guillou S."/>
            <person name="Cros-Aarteil S."/>
            <person name="Calhoun S."/>
            <person name="Kuo A."/>
            <person name="Mondo S."/>
            <person name="Pangilinan J."/>
            <person name="Riley R."/>
            <person name="Labutti K."/>
            <person name="Andreopoulos B."/>
            <person name="Lipzen A."/>
            <person name="Chen C."/>
            <person name="Yanf M."/>
            <person name="Daum C."/>
            <person name="Ng V."/>
            <person name="Clum A."/>
            <person name="Steindorff A."/>
            <person name="Ohm R."/>
            <person name="Martin F."/>
            <person name="Silar P."/>
            <person name="Natvig D."/>
            <person name="Lalanne C."/>
            <person name="Gautier V."/>
            <person name="Ament-Velasquez S.L."/>
            <person name="Kruys A."/>
            <person name="Hutchinson M.I."/>
            <person name="Powell A.J."/>
            <person name="Barry K."/>
            <person name="Miller A.N."/>
            <person name="Grigoriev I.V."/>
            <person name="Debuchy R."/>
            <person name="Gladieux P."/>
            <person name="Thoren M.H."/>
            <person name="Johannesson H."/>
        </authorList>
    </citation>
    <scope>NUCLEOTIDE SEQUENCE</scope>
    <source>
        <strain evidence="3">CBS 958.72</strain>
    </source>
</reference>
<dbReference type="Proteomes" id="UP001287356">
    <property type="component" value="Unassembled WGS sequence"/>
</dbReference>
<evidence type="ECO:0000256" key="2">
    <source>
        <dbReference type="SAM" id="Phobius"/>
    </source>
</evidence>
<protein>
    <submittedName>
        <fullName evidence="3">Uncharacterized protein</fullName>
    </submittedName>
</protein>
<proteinExistence type="predicted"/>
<organism evidence="3 4">
    <name type="scientific">Lasiosphaeria ovina</name>
    <dbReference type="NCBI Taxonomy" id="92902"/>
    <lineage>
        <taxon>Eukaryota</taxon>
        <taxon>Fungi</taxon>
        <taxon>Dikarya</taxon>
        <taxon>Ascomycota</taxon>
        <taxon>Pezizomycotina</taxon>
        <taxon>Sordariomycetes</taxon>
        <taxon>Sordariomycetidae</taxon>
        <taxon>Sordariales</taxon>
        <taxon>Lasiosphaeriaceae</taxon>
        <taxon>Lasiosphaeria</taxon>
    </lineage>
</organism>
<evidence type="ECO:0000256" key="1">
    <source>
        <dbReference type="SAM" id="MobiDB-lite"/>
    </source>
</evidence>
<evidence type="ECO:0000313" key="3">
    <source>
        <dbReference type="EMBL" id="KAK3371105.1"/>
    </source>
</evidence>
<dbReference type="EMBL" id="JAULSN010000005">
    <property type="protein sequence ID" value="KAK3371105.1"/>
    <property type="molecule type" value="Genomic_DNA"/>
</dbReference>
<keyword evidence="4" id="KW-1185">Reference proteome</keyword>
<keyword evidence="2" id="KW-1133">Transmembrane helix</keyword>
<keyword evidence="2" id="KW-0472">Membrane</keyword>